<keyword evidence="6" id="KW-1185">Reference proteome</keyword>
<keyword evidence="1" id="KW-0813">Transport</keyword>
<dbReference type="eggNOG" id="COG1124">
    <property type="taxonomic scope" value="Bacteria"/>
</dbReference>
<dbReference type="InterPro" id="IPR027417">
    <property type="entry name" value="P-loop_NTPase"/>
</dbReference>
<dbReference type="GO" id="GO:0005886">
    <property type="term" value="C:plasma membrane"/>
    <property type="evidence" value="ECO:0007669"/>
    <property type="project" value="TreeGrafter"/>
</dbReference>
<dbReference type="PANTHER" id="PTHR24220">
    <property type="entry name" value="IMPORT ATP-BINDING PROTEIN"/>
    <property type="match status" value="1"/>
</dbReference>
<comment type="caution">
    <text evidence="5">The sequence shown here is derived from an EMBL/GenBank/DDBJ whole genome shotgun (WGS) entry which is preliminary data.</text>
</comment>
<dbReference type="InterPro" id="IPR015856">
    <property type="entry name" value="ABC_transpr_CbiO/EcfA_su"/>
</dbReference>
<dbReference type="PROSITE" id="PS50893">
    <property type="entry name" value="ABC_TRANSPORTER_2"/>
    <property type="match status" value="1"/>
</dbReference>
<dbReference type="EMBL" id="AAXW01000007">
    <property type="protein sequence ID" value="EAZ92383.1"/>
    <property type="molecule type" value="Genomic_DNA"/>
</dbReference>
<dbReference type="PANTHER" id="PTHR24220:SF676">
    <property type="entry name" value="OLIGOPEPTIDE TRANSPORT ATP-BINDING PROTEIN AMIE"/>
    <property type="match status" value="1"/>
</dbReference>
<dbReference type="InterPro" id="IPR017871">
    <property type="entry name" value="ABC_transporter-like_CS"/>
</dbReference>
<dbReference type="Gene3D" id="3.40.50.300">
    <property type="entry name" value="P-loop containing nucleotide triphosphate hydrolases"/>
    <property type="match status" value="1"/>
</dbReference>
<dbReference type="GO" id="GO:0022857">
    <property type="term" value="F:transmembrane transporter activity"/>
    <property type="evidence" value="ECO:0007669"/>
    <property type="project" value="TreeGrafter"/>
</dbReference>
<evidence type="ECO:0000313" key="5">
    <source>
        <dbReference type="EMBL" id="EAZ92383.1"/>
    </source>
</evidence>
<evidence type="ECO:0000256" key="1">
    <source>
        <dbReference type="ARBA" id="ARBA00022448"/>
    </source>
</evidence>
<proteinExistence type="predicted"/>
<organism evidence="5 6">
    <name type="scientific">Crocosphaera chwakensis CCY0110</name>
    <dbReference type="NCBI Taxonomy" id="391612"/>
    <lineage>
        <taxon>Bacteria</taxon>
        <taxon>Bacillati</taxon>
        <taxon>Cyanobacteriota</taxon>
        <taxon>Cyanophyceae</taxon>
        <taxon>Oscillatoriophycideae</taxon>
        <taxon>Chroococcales</taxon>
        <taxon>Aphanothecaceae</taxon>
        <taxon>Crocosphaera</taxon>
        <taxon>Crocosphaera chwakensis</taxon>
    </lineage>
</organism>
<name>A3IML4_9CHRO</name>
<evidence type="ECO:0000256" key="2">
    <source>
        <dbReference type="ARBA" id="ARBA00022741"/>
    </source>
</evidence>
<dbReference type="SMART" id="SM00382">
    <property type="entry name" value="AAA"/>
    <property type="match status" value="1"/>
</dbReference>
<dbReference type="RefSeq" id="WP_008274620.1">
    <property type="nucleotide sequence ID" value="NZ_AAXW01000007.1"/>
</dbReference>
<reference evidence="5 6" key="1">
    <citation type="submission" date="2007-03" db="EMBL/GenBank/DDBJ databases">
        <authorList>
            <person name="Stal L."/>
            <person name="Ferriera S."/>
            <person name="Johnson J."/>
            <person name="Kravitz S."/>
            <person name="Beeson K."/>
            <person name="Sutton G."/>
            <person name="Rogers Y.-H."/>
            <person name="Friedman R."/>
            <person name="Frazier M."/>
            <person name="Venter J.C."/>
        </authorList>
    </citation>
    <scope>NUCLEOTIDE SEQUENCE [LARGE SCALE GENOMIC DNA]</scope>
    <source>
        <strain evidence="5 6">CCY0110</strain>
    </source>
</reference>
<evidence type="ECO:0000259" key="4">
    <source>
        <dbReference type="PROSITE" id="PS50893"/>
    </source>
</evidence>
<dbReference type="CDD" id="cd03225">
    <property type="entry name" value="ABC_cobalt_CbiO_domain1"/>
    <property type="match status" value="1"/>
</dbReference>
<keyword evidence="3" id="KW-0067">ATP-binding</keyword>
<dbReference type="SUPFAM" id="SSF52540">
    <property type="entry name" value="P-loop containing nucleoside triphosphate hydrolases"/>
    <property type="match status" value="1"/>
</dbReference>
<keyword evidence="2" id="KW-0547">Nucleotide-binding</keyword>
<protein>
    <submittedName>
        <fullName evidence="5">ABC transporter-like protein</fullName>
    </submittedName>
</protein>
<gene>
    <name evidence="5" type="ORF">CY0110_28529</name>
</gene>
<evidence type="ECO:0000256" key="3">
    <source>
        <dbReference type="ARBA" id="ARBA00022840"/>
    </source>
</evidence>
<dbReference type="GO" id="GO:0005524">
    <property type="term" value="F:ATP binding"/>
    <property type="evidence" value="ECO:0007669"/>
    <property type="project" value="UniProtKB-KW"/>
</dbReference>
<dbReference type="InterPro" id="IPR015854">
    <property type="entry name" value="ABC_transpr_LolD-like"/>
</dbReference>
<dbReference type="Proteomes" id="UP000003781">
    <property type="component" value="Unassembled WGS sequence"/>
</dbReference>
<evidence type="ECO:0000313" key="6">
    <source>
        <dbReference type="Proteomes" id="UP000003781"/>
    </source>
</evidence>
<dbReference type="OrthoDB" id="422644at2"/>
<dbReference type="PROSITE" id="PS00211">
    <property type="entry name" value="ABC_TRANSPORTER_1"/>
    <property type="match status" value="1"/>
</dbReference>
<feature type="domain" description="ABC transporter" evidence="4">
    <location>
        <begin position="9"/>
        <end position="223"/>
    </location>
</feature>
<dbReference type="GO" id="GO:0016887">
    <property type="term" value="F:ATP hydrolysis activity"/>
    <property type="evidence" value="ECO:0007669"/>
    <property type="project" value="InterPro"/>
</dbReference>
<dbReference type="InterPro" id="IPR003593">
    <property type="entry name" value="AAA+_ATPase"/>
</dbReference>
<dbReference type="InterPro" id="IPR003439">
    <property type="entry name" value="ABC_transporter-like_ATP-bd"/>
</dbReference>
<dbReference type="Pfam" id="PF00005">
    <property type="entry name" value="ABC_tran"/>
    <property type="match status" value="1"/>
</dbReference>
<dbReference type="AlphaFoldDB" id="A3IML4"/>
<sequence>MQGSMKPLLQLSNLGLSDPLGRHQLLENISFTVNKGDRLAIVGPSGSGKTTLLRLINRLLDPTTGSILFESQPLQQFQVIPLRQKIVLVPQEPKLLGMTVHETLAYPLKLQKLSKTEINQRLEYWRSQLSIPDDWLERNELQLSLGQRQLITIVRGLMMQPTLLLLDEPTSALDRDKALQLIEVLNTITTNTKMTVLMVNHQLELVEKFTTQVLKLNQGKLKQ</sequence>
<accession>A3IML4</accession>